<gene>
    <name evidence="7" type="ORF">PVAG01_01147</name>
</gene>
<dbReference type="InterPro" id="IPR010666">
    <property type="entry name" value="Znf_GRF"/>
</dbReference>
<reference evidence="7 8" key="1">
    <citation type="submission" date="2024-06" db="EMBL/GenBank/DDBJ databases">
        <title>Complete genome of Phlyctema vagabunda strain 19-DSS-EL-015.</title>
        <authorList>
            <person name="Fiorenzani C."/>
        </authorList>
    </citation>
    <scope>NUCLEOTIDE SEQUENCE [LARGE SCALE GENOMIC DNA]</scope>
    <source>
        <strain evidence="7 8">19-DSS-EL-015</strain>
    </source>
</reference>
<proteinExistence type="predicted"/>
<accession>A0ABR4PWB6</accession>
<dbReference type="Pfam" id="PF06839">
    <property type="entry name" value="Zn_ribbon_GRF"/>
    <property type="match status" value="1"/>
</dbReference>
<feature type="domain" description="GRF-type" evidence="6">
    <location>
        <begin position="35"/>
        <end position="79"/>
    </location>
</feature>
<evidence type="ECO:0000256" key="2">
    <source>
        <dbReference type="ARBA" id="ARBA00022771"/>
    </source>
</evidence>
<dbReference type="Proteomes" id="UP001629113">
    <property type="component" value="Unassembled WGS sequence"/>
</dbReference>
<sequence length="332" mass="36665">MFTTPRKTGDLAAPKTPNAITPLRKGLFSDGIWRCNCSPRLPASYFRVKKDGPNKGRGFYTCAQPKQDACGFFLWEDHATMMGGQAVTSPSKSNFNSAARHAPEPANTISLSQSTANTETDSEDDEFGEWPLTKQDEKEVVEVAAQHISPVAYPETPRKAIRTSYMATPSTKRKRDEDDSLPTPMTNNLGGIPVTPSTSRRRLGALDGIERSSLSSFSTPSGLGRFRDAEENYEITDEVLDLLRPDRISERTTSAIREALNMFALQASGVSKARDLVRASLKAKDTQIATLQQRISTLEAEREVDKAFIRKCKGDIRHYATRGETKKSRDGA</sequence>
<organism evidence="7 8">
    <name type="scientific">Phlyctema vagabunda</name>
    <dbReference type="NCBI Taxonomy" id="108571"/>
    <lineage>
        <taxon>Eukaryota</taxon>
        <taxon>Fungi</taxon>
        <taxon>Dikarya</taxon>
        <taxon>Ascomycota</taxon>
        <taxon>Pezizomycotina</taxon>
        <taxon>Leotiomycetes</taxon>
        <taxon>Helotiales</taxon>
        <taxon>Dermateaceae</taxon>
        <taxon>Phlyctema</taxon>
    </lineage>
</organism>
<name>A0ABR4PWB6_9HELO</name>
<evidence type="ECO:0000259" key="6">
    <source>
        <dbReference type="PROSITE" id="PS51999"/>
    </source>
</evidence>
<feature type="region of interest" description="Disordered" evidence="5">
    <location>
        <begin position="166"/>
        <end position="200"/>
    </location>
</feature>
<keyword evidence="1" id="KW-0479">Metal-binding</keyword>
<keyword evidence="8" id="KW-1185">Reference proteome</keyword>
<feature type="region of interest" description="Disordered" evidence="5">
    <location>
        <begin position="89"/>
        <end position="128"/>
    </location>
</feature>
<keyword evidence="3" id="KW-0862">Zinc</keyword>
<dbReference type="PROSITE" id="PS51999">
    <property type="entry name" value="ZF_GRF"/>
    <property type="match status" value="1"/>
</dbReference>
<dbReference type="EMBL" id="JBFCZG010000001">
    <property type="protein sequence ID" value="KAL3427638.1"/>
    <property type="molecule type" value="Genomic_DNA"/>
</dbReference>
<comment type="caution">
    <text evidence="7">The sequence shown here is derived from an EMBL/GenBank/DDBJ whole genome shotgun (WGS) entry which is preliminary data.</text>
</comment>
<feature type="compositionally biased region" description="Polar residues" evidence="5">
    <location>
        <begin position="107"/>
        <end position="119"/>
    </location>
</feature>
<protein>
    <recommendedName>
        <fullName evidence="6">GRF-type domain-containing protein</fullName>
    </recommendedName>
</protein>
<evidence type="ECO:0000256" key="3">
    <source>
        <dbReference type="ARBA" id="ARBA00022833"/>
    </source>
</evidence>
<keyword evidence="2 4" id="KW-0863">Zinc-finger</keyword>
<evidence type="ECO:0000256" key="1">
    <source>
        <dbReference type="ARBA" id="ARBA00022723"/>
    </source>
</evidence>
<evidence type="ECO:0000313" key="7">
    <source>
        <dbReference type="EMBL" id="KAL3427638.1"/>
    </source>
</evidence>
<evidence type="ECO:0000256" key="5">
    <source>
        <dbReference type="SAM" id="MobiDB-lite"/>
    </source>
</evidence>
<evidence type="ECO:0000313" key="8">
    <source>
        <dbReference type="Proteomes" id="UP001629113"/>
    </source>
</evidence>
<evidence type="ECO:0000256" key="4">
    <source>
        <dbReference type="PROSITE-ProRule" id="PRU01343"/>
    </source>
</evidence>